<dbReference type="EMBL" id="JBBNAE010000001">
    <property type="protein sequence ID" value="KAK9155443.1"/>
    <property type="molecule type" value="Genomic_DNA"/>
</dbReference>
<dbReference type="GO" id="GO:0005634">
    <property type="term" value="C:nucleus"/>
    <property type="evidence" value="ECO:0007669"/>
    <property type="project" value="UniProtKB-SubCell"/>
</dbReference>
<dbReference type="PANTHER" id="PTHR46235:SF3">
    <property type="entry name" value="PHD FINGER-CONTAINING PROTEIN DDB_G0268158"/>
    <property type="match status" value="1"/>
</dbReference>
<evidence type="ECO:0000313" key="9">
    <source>
        <dbReference type="Proteomes" id="UP001417504"/>
    </source>
</evidence>
<gene>
    <name evidence="8" type="ORF">Sjap_002923</name>
</gene>
<evidence type="ECO:0000256" key="2">
    <source>
        <dbReference type="ARBA" id="ARBA00022723"/>
    </source>
</evidence>
<evidence type="ECO:0000256" key="3">
    <source>
        <dbReference type="ARBA" id="ARBA00022771"/>
    </source>
</evidence>
<feature type="domain" description="Zinc finger PHD-type" evidence="7">
    <location>
        <begin position="342"/>
        <end position="409"/>
    </location>
</feature>
<evidence type="ECO:0000256" key="1">
    <source>
        <dbReference type="ARBA" id="ARBA00004123"/>
    </source>
</evidence>
<organism evidence="8 9">
    <name type="scientific">Stephania japonica</name>
    <dbReference type="NCBI Taxonomy" id="461633"/>
    <lineage>
        <taxon>Eukaryota</taxon>
        <taxon>Viridiplantae</taxon>
        <taxon>Streptophyta</taxon>
        <taxon>Embryophyta</taxon>
        <taxon>Tracheophyta</taxon>
        <taxon>Spermatophyta</taxon>
        <taxon>Magnoliopsida</taxon>
        <taxon>Ranunculales</taxon>
        <taxon>Menispermaceae</taxon>
        <taxon>Menispermoideae</taxon>
        <taxon>Cissampelideae</taxon>
        <taxon>Stephania</taxon>
    </lineage>
</organism>
<keyword evidence="3" id="KW-0863">Zinc-finger</keyword>
<evidence type="ECO:0000256" key="6">
    <source>
        <dbReference type="SAM" id="MobiDB-lite"/>
    </source>
</evidence>
<evidence type="ECO:0000313" key="8">
    <source>
        <dbReference type="EMBL" id="KAK9155443.1"/>
    </source>
</evidence>
<evidence type="ECO:0000256" key="5">
    <source>
        <dbReference type="ARBA" id="ARBA00023242"/>
    </source>
</evidence>
<feature type="region of interest" description="Disordered" evidence="6">
    <location>
        <begin position="533"/>
        <end position="556"/>
    </location>
</feature>
<comment type="caution">
    <text evidence="8">The sequence shown here is derived from an EMBL/GenBank/DDBJ whole genome shotgun (WGS) entry which is preliminary data.</text>
</comment>
<dbReference type="SMART" id="SM00249">
    <property type="entry name" value="PHD"/>
    <property type="match status" value="3"/>
</dbReference>
<dbReference type="AlphaFoldDB" id="A0AAP0KMS8"/>
<feature type="domain" description="Zinc finger PHD-type" evidence="7">
    <location>
        <begin position="273"/>
        <end position="341"/>
    </location>
</feature>
<sequence>MEFSDDDEGEFVAQSVTDYHFLDEKEVLVSFTVLPIQWGGDSDGILEPFEGQVFLRGTADNGLQKIFKQVIAWRFELVDEIPDISVFSKEKTWIRLEKPRKSFEYVIRGVLITLHCLGFVKKDSQISGRLLWENLRRVFSTYEVRPCEDDLKHHHLLISEAVKRYDVLSKSKFLLTLLENVRKRKTLIEHLHSPSSIKKSKFLVDEDEDDSDKDVCAICDNGGALVCCDGRCLRSFHGTEADGRKSKCESLGLSEAQLEGNFMCANCRYKQHQCYACGRLGSSDKNFRLEVFPCVSATCGHYYHPKCVAKLLHPNPRDEPSRQALQNKIGAGEPFTCPAHRCHACKKSENLDVKDLCFALCRRCPKAYHRRCLHRNIAFQSVKDQGIIRRAWDGLLPNRRVMIYCLKHDIDESLQTPVRNIIFPEGPEQTLNSLSRKRRIVKKKKFVRLENLCSENIVPKKRKHDLKGFDINDGSNRMPESLSGEGLDSKLNVVSKQPIINNHKQSKKLCAVDATVALIGEDGSLLEEPELVKCNPQNESSSKSEEHNMLLEKEECSSSSSLDSKLKEKLLALMRDVAPSVTSDVVKNHLVPSTCTFPSKALVDRTIGLGRVNNYVEAAQIALQMLEVGCSIEEAKAICGPECLNQLLDSRNKLKVYLAPFLHGTCYTSFGRHFTKVDKLKEIVDKLHWYVKNEDVIVDFCCGANDFSWLIKEKLYESGKNCYFKNYDIIQPKNDFDFEKRDWMSVRQAELPAGSKLIMGLSPPFGLKAALQTSSLTGLWSLNQSFSSLLCQKKLKG</sequence>
<proteinExistence type="predicted"/>
<dbReference type="GO" id="GO:0008270">
    <property type="term" value="F:zinc ion binding"/>
    <property type="evidence" value="ECO:0007669"/>
    <property type="project" value="UniProtKB-KW"/>
</dbReference>
<dbReference type="InterPro" id="IPR058939">
    <property type="entry name" value="Mtase_EDM2"/>
</dbReference>
<name>A0AAP0KMS8_9MAGN</name>
<dbReference type="Pfam" id="PF12047">
    <property type="entry name" value="DNMT1-RFD"/>
    <property type="match status" value="1"/>
</dbReference>
<dbReference type="Proteomes" id="UP001417504">
    <property type="component" value="Unassembled WGS sequence"/>
</dbReference>
<keyword evidence="2" id="KW-0479">Metal-binding</keyword>
<dbReference type="Pfam" id="PF22908">
    <property type="entry name" value="PHD_NSD"/>
    <property type="match status" value="1"/>
</dbReference>
<dbReference type="InterPro" id="IPR013083">
    <property type="entry name" value="Znf_RING/FYVE/PHD"/>
</dbReference>
<protein>
    <recommendedName>
        <fullName evidence="7">Zinc finger PHD-type domain-containing protein</fullName>
    </recommendedName>
</protein>
<dbReference type="InterPro" id="IPR001965">
    <property type="entry name" value="Znf_PHD"/>
</dbReference>
<dbReference type="Pfam" id="PF26055">
    <property type="entry name" value="Mtase_EDM2"/>
    <property type="match status" value="1"/>
</dbReference>
<dbReference type="InterPro" id="IPR022702">
    <property type="entry name" value="Cytosine_MeTrfase1_RFD"/>
</dbReference>
<keyword evidence="5" id="KW-0539">Nucleus</keyword>
<dbReference type="Gene3D" id="3.30.40.10">
    <property type="entry name" value="Zinc/RING finger domain, C3HC4 (zinc finger)"/>
    <property type="match status" value="2"/>
</dbReference>
<feature type="domain" description="Zinc finger PHD-type" evidence="7">
    <location>
        <begin position="215"/>
        <end position="268"/>
    </location>
</feature>
<feature type="compositionally biased region" description="Basic and acidic residues" evidence="6">
    <location>
        <begin position="542"/>
        <end position="556"/>
    </location>
</feature>
<dbReference type="InterPro" id="IPR055198">
    <property type="entry name" value="NSD_PHD"/>
</dbReference>
<dbReference type="InterPro" id="IPR011011">
    <property type="entry name" value="Znf_FYVE_PHD"/>
</dbReference>
<evidence type="ECO:0000259" key="7">
    <source>
        <dbReference type="SMART" id="SM00249"/>
    </source>
</evidence>
<keyword evidence="9" id="KW-1185">Reference proteome</keyword>
<dbReference type="SUPFAM" id="SSF57903">
    <property type="entry name" value="FYVE/PHD zinc finger"/>
    <property type="match status" value="1"/>
</dbReference>
<dbReference type="PANTHER" id="PTHR46235">
    <property type="entry name" value="PHD FINGER-CONTAINING PROTEIN DDB_G0268158"/>
    <property type="match status" value="1"/>
</dbReference>
<keyword evidence="4" id="KW-0862">Zinc</keyword>
<reference evidence="8 9" key="1">
    <citation type="submission" date="2024-01" db="EMBL/GenBank/DDBJ databases">
        <title>Genome assemblies of Stephania.</title>
        <authorList>
            <person name="Yang L."/>
        </authorList>
    </citation>
    <scope>NUCLEOTIDE SEQUENCE [LARGE SCALE GENOMIC DNA]</scope>
    <source>
        <strain evidence="8">QJT</strain>
        <tissue evidence="8">Leaf</tissue>
    </source>
</reference>
<evidence type="ECO:0000256" key="4">
    <source>
        <dbReference type="ARBA" id="ARBA00022833"/>
    </source>
</evidence>
<comment type="subcellular location">
    <subcellularLocation>
        <location evidence="1">Nucleus</location>
    </subcellularLocation>
</comment>
<accession>A0AAP0KMS8</accession>
<dbReference type="CDD" id="cd15565">
    <property type="entry name" value="PHD2_NSD"/>
    <property type="match status" value="1"/>
</dbReference>